<evidence type="ECO:0000313" key="9">
    <source>
        <dbReference type="EMBL" id="KAF1828566.1"/>
    </source>
</evidence>
<keyword evidence="6" id="KW-0496">Mitochondrion</keyword>
<dbReference type="Gene3D" id="3.40.50.1820">
    <property type="entry name" value="alpha/beta hydrolase"/>
    <property type="match status" value="1"/>
</dbReference>
<evidence type="ECO:0000256" key="1">
    <source>
        <dbReference type="ARBA" id="ARBA00004173"/>
    </source>
</evidence>
<reference evidence="9" key="1">
    <citation type="submission" date="2020-01" db="EMBL/GenBank/DDBJ databases">
        <authorList>
            <consortium name="DOE Joint Genome Institute"/>
            <person name="Haridas S."/>
            <person name="Albert R."/>
            <person name="Binder M."/>
            <person name="Bloem J."/>
            <person name="Labutti K."/>
            <person name="Salamov A."/>
            <person name="Andreopoulos B."/>
            <person name="Baker S.E."/>
            <person name="Barry K."/>
            <person name="Bills G."/>
            <person name="Bluhm B.H."/>
            <person name="Cannon C."/>
            <person name="Castanera R."/>
            <person name="Culley D.E."/>
            <person name="Daum C."/>
            <person name="Ezra D."/>
            <person name="Gonzalez J.B."/>
            <person name="Henrissat B."/>
            <person name="Kuo A."/>
            <person name="Liang C."/>
            <person name="Lipzen A."/>
            <person name="Lutzoni F."/>
            <person name="Magnuson J."/>
            <person name="Mondo S."/>
            <person name="Nolan M."/>
            <person name="Ohm R."/>
            <person name="Pangilinan J."/>
            <person name="Park H.-J."/>
            <person name="Ramirez L."/>
            <person name="Alfaro M."/>
            <person name="Sun H."/>
            <person name="Tritt A."/>
            <person name="Yoshinaga Y."/>
            <person name="Zwiers L.-H."/>
            <person name="Turgeon B.G."/>
            <person name="Goodwin S.B."/>
            <person name="Spatafora J.W."/>
            <person name="Crous P.W."/>
            <person name="Grigoriev I.V."/>
        </authorList>
    </citation>
    <scope>NUCLEOTIDE SEQUENCE</scope>
    <source>
        <strain evidence="9">P77</strain>
    </source>
</reference>
<evidence type="ECO:0000256" key="5">
    <source>
        <dbReference type="ARBA" id="ARBA00022824"/>
    </source>
</evidence>
<keyword evidence="10" id="KW-1185">Reference proteome</keyword>
<dbReference type="GO" id="GO:0016020">
    <property type="term" value="C:membrane"/>
    <property type="evidence" value="ECO:0007669"/>
    <property type="project" value="UniProtKB-SubCell"/>
</dbReference>
<dbReference type="GO" id="GO:0005783">
    <property type="term" value="C:endoplasmic reticulum"/>
    <property type="evidence" value="ECO:0007669"/>
    <property type="project" value="UniProtKB-SubCell"/>
</dbReference>
<dbReference type="Pfam" id="PF05057">
    <property type="entry name" value="DUF676"/>
    <property type="match status" value="1"/>
</dbReference>
<name>A0A6A5JY64_9PLEO</name>
<organism evidence="9 10">
    <name type="scientific">Decorospora gaudefroyi</name>
    <dbReference type="NCBI Taxonomy" id="184978"/>
    <lineage>
        <taxon>Eukaryota</taxon>
        <taxon>Fungi</taxon>
        <taxon>Dikarya</taxon>
        <taxon>Ascomycota</taxon>
        <taxon>Pezizomycotina</taxon>
        <taxon>Dothideomycetes</taxon>
        <taxon>Pleosporomycetidae</taxon>
        <taxon>Pleosporales</taxon>
        <taxon>Pleosporineae</taxon>
        <taxon>Pleosporaceae</taxon>
        <taxon>Decorospora</taxon>
    </lineage>
</organism>
<gene>
    <name evidence="9" type="ORF">BDW02DRAFT_512038</name>
</gene>
<accession>A0A6A5JY64</accession>
<sequence>MFNWYKQQQAEPTNDEFTTKGNYGLEICHDDDQAVTDIVFVHGLTGNRRSTWTDKSSNVFWPKDLLGNDALPFTRILSYGYDADIAHFWAMTSQNRIGEHAGNLVNALTQLRERTDTEGRPIIFVTHSLGGLVTEDALLYSKNSAEPHLQDIIHSVSGICFLGTPHCGSDHARWGSIAGNLFNAVKTANVDLVNVLTPNSEVLARVQREFHGMLRTLAMDTTSALEITCFFEELPVRGAGEIVPKHSAILPSYNAIGIRANHMDMTKFSSVCDPGYLAVSGELRRWLKKIKRRRDDERFVSHHSN</sequence>
<dbReference type="AlphaFoldDB" id="A0A6A5JY64"/>
<proteinExistence type="inferred from homology"/>
<dbReference type="PANTHER" id="PTHR48182:SF2">
    <property type="entry name" value="PROTEIN SERAC1"/>
    <property type="match status" value="1"/>
</dbReference>
<evidence type="ECO:0000313" key="10">
    <source>
        <dbReference type="Proteomes" id="UP000800040"/>
    </source>
</evidence>
<comment type="similarity">
    <text evidence="4">Belongs to the putative lipase ROG1 family.</text>
</comment>
<dbReference type="PANTHER" id="PTHR48182">
    <property type="entry name" value="PROTEIN SERAC1"/>
    <property type="match status" value="1"/>
</dbReference>
<keyword evidence="5" id="KW-0256">Endoplasmic reticulum</keyword>
<dbReference type="Proteomes" id="UP000800040">
    <property type="component" value="Unassembled WGS sequence"/>
</dbReference>
<dbReference type="InterPro" id="IPR052374">
    <property type="entry name" value="SERAC1"/>
</dbReference>
<evidence type="ECO:0000256" key="3">
    <source>
        <dbReference type="ARBA" id="ARBA00004370"/>
    </source>
</evidence>
<dbReference type="GO" id="GO:0005739">
    <property type="term" value="C:mitochondrion"/>
    <property type="evidence" value="ECO:0007669"/>
    <property type="project" value="UniProtKB-SubCell"/>
</dbReference>
<dbReference type="InterPro" id="IPR007751">
    <property type="entry name" value="DUF676_lipase-like"/>
</dbReference>
<comment type="subcellular location">
    <subcellularLocation>
        <location evidence="2">Endoplasmic reticulum</location>
    </subcellularLocation>
    <subcellularLocation>
        <location evidence="3">Membrane</location>
    </subcellularLocation>
    <subcellularLocation>
        <location evidence="1">Mitochondrion</location>
    </subcellularLocation>
</comment>
<protein>
    <recommendedName>
        <fullName evidence="8">DUF676 domain-containing protein</fullName>
    </recommendedName>
</protein>
<evidence type="ECO:0000256" key="2">
    <source>
        <dbReference type="ARBA" id="ARBA00004240"/>
    </source>
</evidence>
<dbReference type="EMBL" id="ML975529">
    <property type="protein sequence ID" value="KAF1828566.1"/>
    <property type="molecule type" value="Genomic_DNA"/>
</dbReference>
<evidence type="ECO:0000256" key="7">
    <source>
        <dbReference type="ARBA" id="ARBA00023136"/>
    </source>
</evidence>
<dbReference type="OrthoDB" id="427518at2759"/>
<evidence type="ECO:0000259" key="8">
    <source>
        <dbReference type="Pfam" id="PF05057"/>
    </source>
</evidence>
<dbReference type="InterPro" id="IPR029058">
    <property type="entry name" value="AB_hydrolase_fold"/>
</dbReference>
<feature type="domain" description="DUF676" evidence="8">
    <location>
        <begin position="38"/>
        <end position="173"/>
    </location>
</feature>
<dbReference type="SUPFAM" id="SSF53474">
    <property type="entry name" value="alpha/beta-Hydrolases"/>
    <property type="match status" value="1"/>
</dbReference>
<keyword evidence="7" id="KW-0472">Membrane</keyword>
<evidence type="ECO:0000256" key="4">
    <source>
        <dbReference type="ARBA" id="ARBA00007920"/>
    </source>
</evidence>
<evidence type="ECO:0000256" key="6">
    <source>
        <dbReference type="ARBA" id="ARBA00023128"/>
    </source>
</evidence>